<comment type="caution">
    <text evidence="2">The sequence shown here is derived from an EMBL/GenBank/DDBJ whole genome shotgun (WGS) entry which is preliminary data.</text>
</comment>
<evidence type="ECO:0000313" key="2">
    <source>
        <dbReference type="EMBL" id="NWF09271.1"/>
    </source>
</evidence>
<organism evidence="2 3">
    <name type="scientific">Pseudomonas salomonii</name>
    <dbReference type="NCBI Taxonomy" id="191391"/>
    <lineage>
        <taxon>Bacteria</taxon>
        <taxon>Pseudomonadati</taxon>
        <taxon>Pseudomonadota</taxon>
        <taxon>Gammaproteobacteria</taxon>
        <taxon>Pseudomonadales</taxon>
        <taxon>Pseudomonadaceae</taxon>
        <taxon>Pseudomonas</taxon>
    </lineage>
</organism>
<accession>A0A7Y8GEN5</accession>
<dbReference type="RefSeq" id="WP_177024374.1">
    <property type="nucleotide sequence ID" value="NZ_JACAQV010000013.1"/>
</dbReference>
<sequence>MANIRTLEQFQDALDSEMAWRLKEVMAFRVASKTGSPERKFFIRAGVALVYAHWEGFIKNSSELYLNFIHHRGYTYRELKSCFAVFGLKGKLEMLTVARKSGAYVEAFDFILSEMGRPAQMQMSSAINTESNLTSKVFSNIAASLDIDVGPYATRFNLIDESLVNRRNKVAHGEYMELGGREFGELVDEVLNLMRAYKTDLLNAASRETYKRAVPLVA</sequence>
<proteinExistence type="predicted"/>
<name>A0A7Y8GEN5_9PSED</name>
<dbReference type="Pfam" id="PF18735">
    <property type="entry name" value="HEPN_RiboL-PSP"/>
    <property type="match status" value="1"/>
</dbReference>
<feature type="domain" description="RiboL-PSP-HEPN" evidence="1">
    <location>
        <begin position="17"/>
        <end position="202"/>
    </location>
</feature>
<evidence type="ECO:0000313" key="3">
    <source>
        <dbReference type="Proteomes" id="UP000561369"/>
    </source>
</evidence>
<evidence type="ECO:0000259" key="1">
    <source>
        <dbReference type="Pfam" id="PF18735"/>
    </source>
</evidence>
<protein>
    <recommendedName>
        <fullName evidence="1">RiboL-PSP-HEPN domain-containing protein</fullName>
    </recommendedName>
</protein>
<dbReference type="EMBL" id="JACAQV010000013">
    <property type="protein sequence ID" value="NWF09271.1"/>
    <property type="molecule type" value="Genomic_DNA"/>
</dbReference>
<reference evidence="2 3" key="1">
    <citation type="submission" date="2020-04" db="EMBL/GenBank/DDBJ databases">
        <title>Molecular characterization of pseudomonads from Agaricus bisporus reveal novel blotch 2 pathogens in Western Europe.</title>
        <authorList>
            <person name="Taparia T."/>
            <person name="Krijger M."/>
            <person name="Haynes E."/>
            <person name="Elpinstone J.G."/>
            <person name="Noble R."/>
            <person name="Van Der Wolf J."/>
        </authorList>
    </citation>
    <scope>NUCLEOTIDE SEQUENCE [LARGE SCALE GENOMIC DNA]</scope>
    <source>
        <strain evidence="2 3">IPO3765</strain>
    </source>
</reference>
<dbReference type="Proteomes" id="UP000561369">
    <property type="component" value="Unassembled WGS sequence"/>
</dbReference>
<dbReference type="InterPro" id="IPR041519">
    <property type="entry name" value="HEPN_RiboL-PSP"/>
</dbReference>
<gene>
    <name evidence="2" type="ORF">HX810_16540</name>
</gene>
<dbReference type="AlphaFoldDB" id="A0A7Y8GEN5"/>